<keyword evidence="5 7" id="KW-1133">Transmembrane helix</keyword>
<keyword evidence="4 7" id="KW-0812">Transmembrane</keyword>
<evidence type="ECO:0000256" key="5">
    <source>
        <dbReference type="ARBA" id="ARBA00022989"/>
    </source>
</evidence>
<comment type="subcellular location">
    <subcellularLocation>
        <location evidence="1">Cell membrane</location>
        <topology evidence="1">Multi-pass membrane protein</topology>
    </subcellularLocation>
</comment>
<keyword evidence="2" id="KW-0813">Transport</keyword>
<keyword evidence="10" id="KW-1185">Reference proteome</keyword>
<evidence type="ECO:0000256" key="4">
    <source>
        <dbReference type="ARBA" id="ARBA00022692"/>
    </source>
</evidence>
<sequence length="354" mass="40525">METTGLEITPMLTDNKLVDEKRGFSIKSITSNSYFKFILRKALFYAFVFFIAISLAFWIPRMLPGDPIAGLLTPPATVTDIEAWNERKAVLESYLGLDLPLWQQYLNFLINFLKGDLGYEYINLIPVSDIVRPRLMFSLILVVPTVALTFVLGNSIGAKIGYKPSRKNNIIYYVFVFLQSAPFFWIAYIFFDIFVLGLRWVVADPPSAIDPFFSKFKLFLMCFIILTLAFTGGWATGARSMMIYEADSDYILYCRKLGFTDEKMREYAKRNAMLPQLTGLNLRFNEILGATFIIEFVFNWPGLGWTTIEAMTQQNYTLIVGTFVVNIMIVVIGNFFIDILYGFIDPRIRIGGDK</sequence>
<dbReference type="Gene3D" id="1.10.3720.10">
    <property type="entry name" value="MetI-like"/>
    <property type="match status" value="1"/>
</dbReference>
<evidence type="ECO:0000256" key="2">
    <source>
        <dbReference type="ARBA" id="ARBA00022448"/>
    </source>
</evidence>
<feature type="transmembrane region" description="Helical" evidence="7">
    <location>
        <begin position="318"/>
        <end position="344"/>
    </location>
</feature>
<dbReference type="InterPro" id="IPR000515">
    <property type="entry name" value="MetI-like"/>
</dbReference>
<feature type="transmembrane region" description="Helical" evidence="7">
    <location>
        <begin position="42"/>
        <end position="59"/>
    </location>
</feature>
<dbReference type="EMBL" id="CP104013">
    <property type="protein sequence ID" value="UYP46786.1"/>
    <property type="molecule type" value="Genomic_DNA"/>
</dbReference>
<feature type="transmembrane region" description="Helical" evidence="7">
    <location>
        <begin position="170"/>
        <end position="196"/>
    </location>
</feature>
<evidence type="ECO:0000256" key="3">
    <source>
        <dbReference type="ARBA" id="ARBA00022475"/>
    </source>
</evidence>
<dbReference type="Proteomes" id="UP001208689">
    <property type="component" value="Chromosome"/>
</dbReference>
<evidence type="ECO:0000256" key="7">
    <source>
        <dbReference type="SAM" id="Phobius"/>
    </source>
</evidence>
<dbReference type="InterPro" id="IPR035906">
    <property type="entry name" value="MetI-like_sf"/>
</dbReference>
<dbReference type="PANTHER" id="PTHR43163:SF6">
    <property type="entry name" value="DIPEPTIDE TRANSPORT SYSTEM PERMEASE PROTEIN DPPB-RELATED"/>
    <property type="match status" value="1"/>
</dbReference>
<evidence type="ECO:0000256" key="6">
    <source>
        <dbReference type="ARBA" id="ARBA00023136"/>
    </source>
</evidence>
<evidence type="ECO:0000259" key="8">
    <source>
        <dbReference type="Pfam" id="PF00528"/>
    </source>
</evidence>
<accession>A0ABY6HW23</accession>
<dbReference type="SUPFAM" id="SSF161098">
    <property type="entry name" value="MetI-like"/>
    <property type="match status" value="1"/>
</dbReference>
<dbReference type="PANTHER" id="PTHR43163">
    <property type="entry name" value="DIPEPTIDE TRANSPORT SYSTEM PERMEASE PROTEIN DPPB-RELATED"/>
    <property type="match status" value="1"/>
</dbReference>
<keyword evidence="6 7" id="KW-0472">Membrane</keyword>
<feature type="domain" description="ABC transmembrane type-1" evidence="8">
    <location>
        <begin position="153"/>
        <end position="349"/>
    </location>
</feature>
<feature type="transmembrane region" description="Helical" evidence="7">
    <location>
        <begin position="216"/>
        <end position="235"/>
    </location>
</feature>
<keyword evidence="3" id="KW-1003">Cell membrane</keyword>
<feature type="transmembrane region" description="Helical" evidence="7">
    <location>
        <begin position="135"/>
        <end position="158"/>
    </location>
</feature>
<evidence type="ECO:0000256" key="1">
    <source>
        <dbReference type="ARBA" id="ARBA00004651"/>
    </source>
</evidence>
<reference evidence="9" key="1">
    <citation type="submission" date="2022-09" db="EMBL/GenBank/DDBJ databases">
        <title>Actin cytoskeleton and complex cell architecture in an #Asgard archaeon.</title>
        <authorList>
            <person name="Ponce Toledo R.I."/>
            <person name="Schleper C."/>
            <person name="Rodrigues Oliveira T."/>
            <person name="Wollweber F."/>
            <person name="Xu J."/>
            <person name="Rittmann S."/>
            <person name="Klingl A."/>
            <person name="Pilhofer M."/>
        </authorList>
    </citation>
    <scope>NUCLEOTIDE SEQUENCE</scope>
    <source>
        <strain evidence="9">B-35</strain>
    </source>
</reference>
<name>A0ABY6HW23_9ARCH</name>
<organism evidence="9 10">
    <name type="scientific">Candidatus Lokiarchaeum ossiferum</name>
    <dbReference type="NCBI Taxonomy" id="2951803"/>
    <lineage>
        <taxon>Archaea</taxon>
        <taxon>Promethearchaeati</taxon>
        <taxon>Promethearchaeota</taxon>
        <taxon>Promethearchaeia</taxon>
        <taxon>Promethearchaeales</taxon>
        <taxon>Promethearchaeaceae</taxon>
        <taxon>Candidatus Lokiarchaeum</taxon>
    </lineage>
</organism>
<evidence type="ECO:0000313" key="9">
    <source>
        <dbReference type="EMBL" id="UYP46786.1"/>
    </source>
</evidence>
<dbReference type="Pfam" id="PF00528">
    <property type="entry name" value="BPD_transp_1"/>
    <property type="match status" value="1"/>
</dbReference>
<proteinExistence type="predicted"/>
<dbReference type="CDD" id="cd06261">
    <property type="entry name" value="TM_PBP2"/>
    <property type="match status" value="1"/>
</dbReference>
<gene>
    <name evidence="9" type="ORF">NEF87_003071</name>
</gene>
<protein>
    <recommendedName>
        <fullName evidence="8">ABC transmembrane type-1 domain-containing protein</fullName>
    </recommendedName>
</protein>
<evidence type="ECO:0000313" key="10">
    <source>
        <dbReference type="Proteomes" id="UP001208689"/>
    </source>
</evidence>